<sequence>MKHVIKVGKSRWYTEDRSKGYTTFKSKAYVTEDTREALIIAIKHDGDVEILEKENE</sequence>
<proteinExistence type="predicted"/>
<protein>
    <recommendedName>
        <fullName evidence="2">DUF2188 domain-containing protein</fullName>
    </recommendedName>
</protein>
<evidence type="ECO:0008006" key="2">
    <source>
        <dbReference type="Google" id="ProtNLM"/>
    </source>
</evidence>
<organism evidence="1">
    <name type="scientific">Macrococcus psychrotolerans</name>
    <dbReference type="NCBI Taxonomy" id="3039389"/>
    <lineage>
        <taxon>Bacteria</taxon>
        <taxon>Bacillati</taxon>
        <taxon>Bacillota</taxon>
        <taxon>Bacilli</taxon>
        <taxon>Bacillales</taxon>
        <taxon>Staphylococcaceae</taxon>
        <taxon>Macrococcus</taxon>
    </lineage>
</organism>
<evidence type="ECO:0000313" key="1">
    <source>
        <dbReference type="EMBL" id="QYA32000.1"/>
    </source>
</evidence>
<accession>A0AAT9P467</accession>
<gene>
    <name evidence="1" type="ORF">KYI10_06255</name>
</gene>
<name>A0AAT9P467_9STAP</name>
<dbReference type="AlphaFoldDB" id="A0AAT9P467"/>
<dbReference type="EMBL" id="CP079955">
    <property type="protein sequence ID" value="QYA32000.1"/>
    <property type="molecule type" value="Genomic_DNA"/>
</dbReference>
<reference evidence="1" key="1">
    <citation type="submission" date="2021-07" db="EMBL/GenBank/DDBJ databases">
        <title>Prevalence and characterization of methicillin-resistant Macrococcus spp. in food producing animals and meat in Switzerland in 2019.</title>
        <authorList>
            <person name="Keller J.E."/>
            <person name="Schwendener S."/>
            <person name="Neuenschwander J."/>
            <person name="Overesch G."/>
            <person name="Perreten V."/>
        </authorList>
    </citation>
    <scope>NUCLEOTIDE SEQUENCE</scope>
    <source>
        <strain evidence="1">19Msa1099</strain>
    </source>
</reference>